<dbReference type="GO" id="GO:0006629">
    <property type="term" value="P:lipid metabolic process"/>
    <property type="evidence" value="ECO:0007669"/>
    <property type="project" value="InterPro"/>
</dbReference>
<keyword evidence="3" id="KW-1185">Reference proteome</keyword>
<evidence type="ECO:0000313" key="4">
    <source>
        <dbReference type="WBParaSite" id="SVE_0343100.1"/>
    </source>
</evidence>
<dbReference type="CDD" id="cd00519">
    <property type="entry name" value="Lipase_3"/>
    <property type="match status" value="1"/>
</dbReference>
<feature type="domain" description="Fungal lipase-type" evidence="2">
    <location>
        <begin position="96"/>
        <end position="229"/>
    </location>
</feature>
<dbReference type="WBParaSite" id="SVE_0343100.1">
    <property type="protein sequence ID" value="SVE_0343100.1"/>
    <property type="gene ID" value="SVE_0343100"/>
</dbReference>
<dbReference type="SUPFAM" id="SSF53474">
    <property type="entry name" value="alpha/beta-Hydrolases"/>
    <property type="match status" value="1"/>
</dbReference>
<reference evidence="3" key="1">
    <citation type="submission" date="2014-07" db="EMBL/GenBank/DDBJ databases">
        <authorList>
            <person name="Martin A.A"/>
            <person name="De Silva N."/>
        </authorList>
    </citation>
    <scope>NUCLEOTIDE SEQUENCE</scope>
</reference>
<dbReference type="Gene3D" id="3.40.50.1820">
    <property type="entry name" value="alpha/beta hydrolase"/>
    <property type="match status" value="1"/>
</dbReference>
<reference evidence="4" key="2">
    <citation type="submission" date="2015-08" db="UniProtKB">
        <authorList>
            <consortium name="WormBaseParasite"/>
        </authorList>
    </citation>
    <scope>IDENTIFICATION</scope>
</reference>
<dbReference type="Pfam" id="PF01764">
    <property type="entry name" value="Lipase_3"/>
    <property type="match status" value="1"/>
</dbReference>
<dbReference type="InterPro" id="IPR029058">
    <property type="entry name" value="AB_hydrolase_fold"/>
</dbReference>
<evidence type="ECO:0000259" key="2">
    <source>
        <dbReference type="Pfam" id="PF01764"/>
    </source>
</evidence>
<evidence type="ECO:0000256" key="1">
    <source>
        <dbReference type="SAM" id="SignalP"/>
    </source>
</evidence>
<feature type="chain" id="PRO_5005329116" evidence="1">
    <location>
        <begin position="23"/>
        <end position="350"/>
    </location>
</feature>
<dbReference type="PANTHER" id="PTHR45908">
    <property type="entry name" value="PROTEIN CBG11750-RELATED"/>
    <property type="match status" value="1"/>
</dbReference>
<dbReference type="AlphaFoldDB" id="A0A0K0F3P7"/>
<accession>A0A0K0F3P7</accession>
<proteinExistence type="predicted"/>
<dbReference type="InterPro" id="IPR002921">
    <property type="entry name" value="Fungal_lipase-type"/>
</dbReference>
<sequence>MVLVKVVFIFLLKINFLTHTKSLFTHKSYYDEELARKLYLLCYESNLQDAGRCIPKYVGGFETFYLYSSKLIRCDHFRNKCAFFIMVSKVKSVIIVVFSGSLNTNQLLRQGLSLFQKRILFHQIGWINRYYASSFEKLWLYVKRVFLDYKYRNFKTYITGHSLGGVFASLTAIKVQVLGLKKSQDIYLYTFGAPRFGSYIFSANFNFRIPNSYRVVLGSDIVPHFPPCKKVKDRYLKFYTKLIRNFRKKTNSRPCDPRDLHGYYHHGHEIWYPTGTEFSFVECTGFPKNEDFECSDGLVYNRKTLRENARDHELYFIYLISNYGRMFNYRSSRNCTILDGPKNLRKRYYE</sequence>
<feature type="signal peptide" evidence="1">
    <location>
        <begin position="1"/>
        <end position="22"/>
    </location>
</feature>
<dbReference type="Proteomes" id="UP000035680">
    <property type="component" value="Unassembled WGS sequence"/>
</dbReference>
<keyword evidence="1" id="KW-0732">Signal</keyword>
<evidence type="ECO:0000313" key="3">
    <source>
        <dbReference type="Proteomes" id="UP000035680"/>
    </source>
</evidence>
<protein>
    <submittedName>
        <fullName evidence="4">Lipase_3 domain-containing protein</fullName>
    </submittedName>
</protein>
<organism evidence="3 4">
    <name type="scientific">Strongyloides venezuelensis</name>
    <name type="common">Threadworm</name>
    <dbReference type="NCBI Taxonomy" id="75913"/>
    <lineage>
        <taxon>Eukaryota</taxon>
        <taxon>Metazoa</taxon>
        <taxon>Ecdysozoa</taxon>
        <taxon>Nematoda</taxon>
        <taxon>Chromadorea</taxon>
        <taxon>Rhabditida</taxon>
        <taxon>Tylenchina</taxon>
        <taxon>Panagrolaimomorpha</taxon>
        <taxon>Strongyloidoidea</taxon>
        <taxon>Strongyloididae</taxon>
        <taxon>Strongyloides</taxon>
    </lineage>
</organism>
<dbReference type="PANTHER" id="PTHR45908:SF5">
    <property type="entry name" value="FUNGAL LIPASE-LIKE DOMAIN-CONTAINING PROTEIN"/>
    <property type="match status" value="1"/>
</dbReference>
<name>A0A0K0F3P7_STRVS</name>